<dbReference type="EMBL" id="CAMXCT020006659">
    <property type="protein sequence ID" value="CAL1171236.1"/>
    <property type="molecule type" value="Genomic_DNA"/>
</dbReference>
<keyword evidence="5" id="KW-1185">Reference proteome</keyword>
<comment type="caution">
    <text evidence="2">The sequence shown here is derived from an EMBL/GenBank/DDBJ whole genome shotgun (WGS) entry which is preliminary data.</text>
</comment>
<proteinExistence type="predicted"/>
<reference evidence="2" key="1">
    <citation type="submission" date="2022-10" db="EMBL/GenBank/DDBJ databases">
        <authorList>
            <person name="Chen Y."/>
            <person name="Dougan E. K."/>
            <person name="Chan C."/>
            <person name="Rhodes N."/>
            <person name="Thang M."/>
        </authorList>
    </citation>
    <scope>NUCLEOTIDE SEQUENCE</scope>
</reference>
<dbReference type="EMBL" id="CAMXCT030006659">
    <property type="protein sequence ID" value="CAL4805173.1"/>
    <property type="molecule type" value="Genomic_DNA"/>
</dbReference>
<protein>
    <submittedName>
        <fullName evidence="4">Blue-light photoreceptor</fullName>
    </submittedName>
</protein>
<gene>
    <name evidence="2" type="ORF">C1SCF055_LOCUS42473</name>
</gene>
<evidence type="ECO:0000313" key="4">
    <source>
        <dbReference type="EMBL" id="CAL4805173.1"/>
    </source>
</evidence>
<dbReference type="AlphaFoldDB" id="A0A9P1GN15"/>
<dbReference type="Proteomes" id="UP001152797">
    <property type="component" value="Unassembled WGS sequence"/>
</dbReference>
<accession>A0A9P1GN15</accession>
<feature type="region of interest" description="Disordered" evidence="1">
    <location>
        <begin position="1"/>
        <end position="37"/>
    </location>
</feature>
<feature type="compositionally biased region" description="Low complexity" evidence="1">
    <location>
        <begin position="107"/>
        <end position="123"/>
    </location>
</feature>
<sequence>MPPKADAKAKAKAKGKAAAARRPSQAKVQKPGSKKGANVPVEIEIKATLDSALNKGDAPMRVGGIEVTGQHRLSRILVESIVALPFVRGFSKVCLRRISYYPKSPERLGPAPSLSLSPASARSARTKPQSEAIQFIQVEETRAEEVDCPSLFLALCLGIEASKPQLIRVGPAELLAEEARELQKYQDAYGISSAQVQQLPEVVNTRHKHSLMVIPLAGGRCLLPPLSEAAVEDINSFTKIFNDAISATDGPDSAGFISLALQGTQHVCCSVLLQPMLRGCTEELINLTQVFTNLEDIMLGKTHPELSVDYYDGLGANAIGVEKEQIDDFRGGPTSDGVPINELNKMVFDLVPGMKQTRPTEFLAWFHSQMQQSGTFWNLKAIYSTTSAAIDFDAVLQDADGHAFLAPCSCNAQFAQLATLRQNADAALDWKYRHVFSRMARWMLSGLLLHSPIQGPGDLKWLRELCMILAGMPEDLSLSLPPPPDAAPLHLRFAWSFVRRCVRCLRWHNPMMVNGKLVHLPQPGLQMVWALLDAAIELVPDEHTKSYPERKRLALWASLCFAIRLAVACKKMDETGWLADRSKLWGRFDDGIDLEGLAAQVYVTRFGVQESWSRDPVSKETRSVFLDDLPWEVIPLVDTEEDVKTEYPEDLEDPEASVAPWAETVSAAEQAAVLKANAQELDAAQTALKDLEPSMGRQVRKAWESAKRVVVTGGIGQGKRAISKNAMADLTLAELCTEVYRFPVRLKLADLQNRKDCADVTPAAEGGMRP</sequence>
<evidence type="ECO:0000313" key="2">
    <source>
        <dbReference type="EMBL" id="CAI4017861.1"/>
    </source>
</evidence>
<evidence type="ECO:0000313" key="3">
    <source>
        <dbReference type="EMBL" id="CAL1171236.1"/>
    </source>
</evidence>
<reference evidence="3" key="2">
    <citation type="submission" date="2024-04" db="EMBL/GenBank/DDBJ databases">
        <authorList>
            <person name="Chen Y."/>
            <person name="Shah S."/>
            <person name="Dougan E. K."/>
            <person name="Thang M."/>
            <person name="Chan C."/>
        </authorList>
    </citation>
    <scope>NUCLEOTIDE SEQUENCE [LARGE SCALE GENOMIC DNA]</scope>
</reference>
<dbReference type="OrthoDB" id="426628at2759"/>
<dbReference type="EMBL" id="CAMXCT010006659">
    <property type="protein sequence ID" value="CAI4017861.1"/>
    <property type="molecule type" value="Genomic_DNA"/>
</dbReference>
<name>A0A9P1GN15_9DINO</name>
<evidence type="ECO:0000313" key="5">
    <source>
        <dbReference type="Proteomes" id="UP001152797"/>
    </source>
</evidence>
<organism evidence="2">
    <name type="scientific">Cladocopium goreaui</name>
    <dbReference type="NCBI Taxonomy" id="2562237"/>
    <lineage>
        <taxon>Eukaryota</taxon>
        <taxon>Sar</taxon>
        <taxon>Alveolata</taxon>
        <taxon>Dinophyceae</taxon>
        <taxon>Suessiales</taxon>
        <taxon>Symbiodiniaceae</taxon>
        <taxon>Cladocopium</taxon>
    </lineage>
</organism>
<feature type="region of interest" description="Disordered" evidence="1">
    <location>
        <begin position="106"/>
        <end position="125"/>
    </location>
</feature>
<evidence type="ECO:0000256" key="1">
    <source>
        <dbReference type="SAM" id="MobiDB-lite"/>
    </source>
</evidence>